<dbReference type="InterPro" id="IPR001309">
    <property type="entry name" value="Pept_C14_p20"/>
</dbReference>
<dbReference type="PROSITE" id="PS50208">
    <property type="entry name" value="CASPASE_P20"/>
    <property type="match status" value="3"/>
</dbReference>
<dbReference type="SMART" id="SM00115">
    <property type="entry name" value="CASc"/>
    <property type="match status" value="3"/>
</dbReference>
<dbReference type="PANTHER" id="PTHR10454:SF199">
    <property type="entry name" value="CASPASE FAMILY P20 DOMAIN-CONTAINING PROTEIN"/>
    <property type="match status" value="1"/>
</dbReference>
<feature type="domain" description="Caspase family p10" evidence="3">
    <location>
        <begin position="210"/>
        <end position="277"/>
    </location>
</feature>
<gene>
    <name evidence="5" type="ORF">MCOR_10392</name>
</gene>
<dbReference type="PRINTS" id="PR00376">
    <property type="entry name" value="IL1BCENZYME"/>
</dbReference>
<feature type="domain" description="Caspase family p20" evidence="4">
    <location>
        <begin position="340"/>
        <end position="466"/>
    </location>
</feature>
<name>A0A6J8AQ73_MYTCO</name>
<dbReference type="EMBL" id="CACVKT020001843">
    <property type="protein sequence ID" value="CAC5372234.1"/>
    <property type="molecule type" value="Genomic_DNA"/>
</dbReference>
<dbReference type="InterPro" id="IPR002398">
    <property type="entry name" value="Pept_C14"/>
</dbReference>
<evidence type="ECO:0000313" key="6">
    <source>
        <dbReference type="Proteomes" id="UP000507470"/>
    </source>
</evidence>
<feature type="domain" description="Caspase family p10" evidence="3">
    <location>
        <begin position="499"/>
        <end position="559"/>
    </location>
</feature>
<sequence length="866" mass="97140">MDHRDSTPVTAQEQTALKQACMTNGTLQESGSNSGPGTISESHLNQERYSISAGIAVVINNIEFQRDLNLPDRKGSDVDASSLFQRFQELGFDSDLLNDASNADMMEKFNEIRDDKENLKKTGCLIVALLTHGNEDSVYMTDRSVKIKTVMDFFNAENCPELILKPKLFIFQACRGGGLGRGVNKTLIRDDPNKADAAGEYKDYDEQFGETIRIPNEADFLAVYSTSSGYGSFRNTEKGSPFVRQLSEELLKMTKKDDIYRILTRVNKRVGMGYKPNFPNSAQALYIGKDMEKTQDTLDAVPGNKGETLTKTTITNGTESNLGQGKIAEEHLNQEEYPISSGIAVVINNITFDTRLKLGDRVGSDLDASSLFQRFMELGFDSDLLNDATKNDMDMKFNEIIKDKESLKTTDCLIVALLTHGNEDTVYMTDTSIKIKYVMDFFNATNCPELVLKPKIFILQACRGSDLGGGVERKVIRNKDPNQADASASYVEYDEEFGETIRIPNEADFLAVYSASTGYGSFRNTQTGSPFVRYLSDELREMTKGENFYKVLTRVNKKVGMGQQKTKDMANQDEVDASHYKGGENTKLVPITHEMESNSWSANIAKSHLKQENYAISPVIAVVIDNETFESDLNLPDRNGSNVDSSSLFQSFQELGFETDLLTDATYNDMEEKFNEIKKDSEQLEKTGCLIVAILTHGDEDTVYMTDRSIKIKNVMSFFNAENCPELILKPKIFIFQACRGKGMGHGVNVSVIRDKPRDPNQADGIAEFYDYNKSYGVPMRIPNEADFLAVYSTSLGYGSYRSTEKGTPFVNHLTEELRNMKEGEDFYKILTRVNRKVGIGYKPNIPRSDVTQMPCFISHLTKKWF</sequence>
<dbReference type="SUPFAM" id="SSF52129">
    <property type="entry name" value="Caspase-like"/>
    <property type="match status" value="3"/>
</dbReference>
<dbReference type="OrthoDB" id="6114029at2759"/>
<dbReference type="GO" id="GO:0005737">
    <property type="term" value="C:cytoplasm"/>
    <property type="evidence" value="ECO:0007669"/>
    <property type="project" value="TreeGrafter"/>
</dbReference>
<comment type="similarity">
    <text evidence="1 2">Belongs to the peptidase C14A family.</text>
</comment>
<dbReference type="PROSITE" id="PS01122">
    <property type="entry name" value="CASPASE_CYS"/>
    <property type="match status" value="3"/>
</dbReference>
<dbReference type="Gene3D" id="3.40.50.1460">
    <property type="match status" value="3"/>
</dbReference>
<dbReference type="Proteomes" id="UP000507470">
    <property type="component" value="Unassembled WGS sequence"/>
</dbReference>
<dbReference type="InterPro" id="IPR015917">
    <property type="entry name" value="Pept_C14A"/>
</dbReference>
<feature type="domain" description="Caspase family p20" evidence="4">
    <location>
        <begin position="620"/>
        <end position="743"/>
    </location>
</feature>
<keyword evidence="6" id="KW-1185">Reference proteome</keyword>
<feature type="domain" description="Caspase family p20" evidence="4">
    <location>
        <begin position="52"/>
        <end position="176"/>
    </location>
</feature>
<dbReference type="Pfam" id="PF00656">
    <property type="entry name" value="Peptidase_C14"/>
    <property type="match status" value="3"/>
</dbReference>
<dbReference type="GO" id="GO:0043525">
    <property type="term" value="P:positive regulation of neuron apoptotic process"/>
    <property type="evidence" value="ECO:0007669"/>
    <property type="project" value="TreeGrafter"/>
</dbReference>
<accession>A0A6J8AQ73</accession>
<reference evidence="5 6" key="1">
    <citation type="submission" date="2020-06" db="EMBL/GenBank/DDBJ databases">
        <authorList>
            <person name="Li R."/>
            <person name="Bekaert M."/>
        </authorList>
    </citation>
    <scope>NUCLEOTIDE SEQUENCE [LARGE SCALE GENOMIC DNA]</scope>
    <source>
        <strain evidence="6">wild</strain>
    </source>
</reference>
<evidence type="ECO:0000313" key="5">
    <source>
        <dbReference type="EMBL" id="CAC5372234.1"/>
    </source>
</evidence>
<dbReference type="PROSITE" id="PS50207">
    <property type="entry name" value="CASPASE_P10"/>
    <property type="match status" value="3"/>
</dbReference>
<dbReference type="AlphaFoldDB" id="A0A6J8AQ73"/>
<evidence type="ECO:0000256" key="2">
    <source>
        <dbReference type="RuleBase" id="RU003971"/>
    </source>
</evidence>
<dbReference type="PANTHER" id="PTHR10454">
    <property type="entry name" value="CASPASE"/>
    <property type="match status" value="1"/>
</dbReference>
<dbReference type="InterPro" id="IPR029030">
    <property type="entry name" value="Caspase-like_dom_sf"/>
</dbReference>
<proteinExistence type="inferred from homology"/>
<dbReference type="InterPro" id="IPR002138">
    <property type="entry name" value="Pept_C14_p10"/>
</dbReference>
<protein>
    <submittedName>
        <fullName evidence="5">Uncharacterized protein</fullName>
    </submittedName>
</protein>
<dbReference type="GO" id="GO:0006508">
    <property type="term" value="P:proteolysis"/>
    <property type="evidence" value="ECO:0007669"/>
    <property type="project" value="InterPro"/>
</dbReference>
<dbReference type="GO" id="GO:0004197">
    <property type="term" value="F:cysteine-type endopeptidase activity"/>
    <property type="evidence" value="ECO:0007669"/>
    <property type="project" value="InterPro"/>
</dbReference>
<evidence type="ECO:0000256" key="1">
    <source>
        <dbReference type="ARBA" id="ARBA00010134"/>
    </source>
</evidence>
<dbReference type="InterPro" id="IPR033139">
    <property type="entry name" value="Caspase_cys_AS"/>
</dbReference>
<dbReference type="GO" id="GO:0006915">
    <property type="term" value="P:apoptotic process"/>
    <property type="evidence" value="ECO:0007669"/>
    <property type="project" value="TreeGrafter"/>
</dbReference>
<evidence type="ECO:0000259" key="3">
    <source>
        <dbReference type="PROSITE" id="PS50207"/>
    </source>
</evidence>
<evidence type="ECO:0000259" key="4">
    <source>
        <dbReference type="PROSITE" id="PS50208"/>
    </source>
</evidence>
<feature type="domain" description="Caspase family p10" evidence="3">
    <location>
        <begin position="778"/>
        <end position="866"/>
    </location>
</feature>
<organism evidence="5 6">
    <name type="scientific">Mytilus coruscus</name>
    <name type="common">Sea mussel</name>
    <dbReference type="NCBI Taxonomy" id="42192"/>
    <lineage>
        <taxon>Eukaryota</taxon>
        <taxon>Metazoa</taxon>
        <taxon>Spiralia</taxon>
        <taxon>Lophotrochozoa</taxon>
        <taxon>Mollusca</taxon>
        <taxon>Bivalvia</taxon>
        <taxon>Autobranchia</taxon>
        <taxon>Pteriomorphia</taxon>
        <taxon>Mytilida</taxon>
        <taxon>Mytiloidea</taxon>
        <taxon>Mytilidae</taxon>
        <taxon>Mytilinae</taxon>
        <taxon>Mytilus</taxon>
    </lineage>
</organism>
<dbReference type="InterPro" id="IPR011600">
    <property type="entry name" value="Pept_C14_caspase"/>
</dbReference>